<protein>
    <submittedName>
        <fullName evidence="6">Riboflavin kinase</fullName>
    </submittedName>
</protein>
<dbReference type="RefSeq" id="XP_002133044.3">
    <property type="nucleotide sequence ID" value="XM_002133008.3"/>
</dbReference>
<dbReference type="Proteomes" id="UP000001819">
    <property type="component" value="Chromosome 4"/>
</dbReference>
<accession>A0A6I8UYR2</accession>
<keyword evidence="4" id="KW-0547">Nucleotide-binding</keyword>
<keyword evidence="5" id="KW-1185">Reference proteome</keyword>
<dbReference type="Gene3D" id="2.40.30.30">
    <property type="entry name" value="Riboflavin kinase-like"/>
    <property type="match status" value="1"/>
</dbReference>
<evidence type="ECO:0000313" key="5">
    <source>
        <dbReference type="Proteomes" id="UP000001819"/>
    </source>
</evidence>
<evidence type="ECO:0000313" key="6">
    <source>
        <dbReference type="RefSeq" id="XP_002133044.3"/>
    </source>
</evidence>
<keyword evidence="2" id="KW-0288">FMN</keyword>
<evidence type="ECO:0000256" key="2">
    <source>
        <dbReference type="ARBA" id="ARBA00022643"/>
    </source>
</evidence>
<evidence type="ECO:0000256" key="4">
    <source>
        <dbReference type="ARBA" id="ARBA00022741"/>
    </source>
</evidence>
<dbReference type="AlphaFoldDB" id="A0A6I8UYR2"/>
<name>A0A6I8UYR2_DROPS</name>
<dbReference type="InParanoid" id="A0A6I8UYR2"/>
<keyword evidence="6" id="KW-0418">Kinase</keyword>
<evidence type="ECO:0000256" key="3">
    <source>
        <dbReference type="ARBA" id="ARBA00022679"/>
    </source>
</evidence>
<gene>
    <name evidence="6" type="primary">LOC6902499</name>
</gene>
<dbReference type="GO" id="GO:0000166">
    <property type="term" value="F:nucleotide binding"/>
    <property type="evidence" value="ECO:0007669"/>
    <property type="project" value="UniProtKB-KW"/>
</dbReference>
<dbReference type="GO" id="GO:0009231">
    <property type="term" value="P:riboflavin biosynthetic process"/>
    <property type="evidence" value="ECO:0007669"/>
    <property type="project" value="InterPro"/>
</dbReference>
<keyword evidence="1" id="KW-0285">Flavoprotein</keyword>
<dbReference type="KEGG" id="dpo:6902499"/>
<dbReference type="GO" id="GO:0008531">
    <property type="term" value="F:riboflavin kinase activity"/>
    <property type="evidence" value="ECO:0007669"/>
    <property type="project" value="InterPro"/>
</dbReference>
<proteinExistence type="predicted"/>
<evidence type="ECO:0000256" key="1">
    <source>
        <dbReference type="ARBA" id="ARBA00022630"/>
    </source>
</evidence>
<keyword evidence="3" id="KW-0808">Transferase</keyword>
<organism evidence="5 6">
    <name type="scientific">Drosophila pseudoobscura pseudoobscura</name>
    <name type="common">Fruit fly</name>
    <dbReference type="NCBI Taxonomy" id="46245"/>
    <lineage>
        <taxon>Eukaryota</taxon>
        <taxon>Metazoa</taxon>
        <taxon>Ecdysozoa</taxon>
        <taxon>Arthropoda</taxon>
        <taxon>Hexapoda</taxon>
        <taxon>Insecta</taxon>
        <taxon>Pterygota</taxon>
        <taxon>Neoptera</taxon>
        <taxon>Endopterygota</taxon>
        <taxon>Diptera</taxon>
        <taxon>Brachycera</taxon>
        <taxon>Muscomorpha</taxon>
        <taxon>Ephydroidea</taxon>
        <taxon>Drosophilidae</taxon>
        <taxon>Drosophila</taxon>
        <taxon>Sophophora</taxon>
    </lineage>
</organism>
<dbReference type="InterPro" id="IPR023465">
    <property type="entry name" value="Riboflavin_kinase_dom_sf"/>
</dbReference>
<reference evidence="6" key="1">
    <citation type="submission" date="2025-08" db="UniProtKB">
        <authorList>
            <consortium name="RefSeq"/>
        </authorList>
    </citation>
    <scope>IDENTIFICATION</scope>
    <source>
        <strain evidence="6">MV-25-SWS-2005</strain>
        <tissue evidence="6">Whole body</tissue>
    </source>
</reference>
<sequence>MDFHANRAWKTWNLKDLKAPPQQLNTSGEITRRVVRGSIELVIPTANFTPEVVESLPEFLLPSVWANVADGPVLKIVLNAG</sequence>